<dbReference type="EMBL" id="JAAWWK010000005">
    <property type="protein sequence ID" value="NKI18692.1"/>
    <property type="molecule type" value="Genomic_DNA"/>
</dbReference>
<protein>
    <submittedName>
        <fullName evidence="2">Nuclear transport factor 2 family protein</fullName>
    </submittedName>
</protein>
<dbReference type="SUPFAM" id="SSF54427">
    <property type="entry name" value="NTF2-like"/>
    <property type="match status" value="1"/>
</dbReference>
<evidence type="ECO:0000313" key="3">
    <source>
        <dbReference type="Proteomes" id="UP000765845"/>
    </source>
</evidence>
<accession>A0ABX1GHJ0</accession>
<gene>
    <name evidence="2" type="ORF">HCU74_14865</name>
</gene>
<dbReference type="InterPro" id="IPR037401">
    <property type="entry name" value="SnoaL-like"/>
</dbReference>
<organism evidence="2 3">
    <name type="scientific">Spongiibacter thalassae</name>
    <dbReference type="NCBI Taxonomy" id="2721624"/>
    <lineage>
        <taxon>Bacteria</taxon>
        <taxon>Pseudomonadati</taxon>
        <taxon>Pseudomonadota</taxon>
        <taxon>Gammaproteobacteria</taxon>
        <taxon>Cellvibrionales</taxon>
        <taxon>Spongiibacteraceae</taxon>
        <taxon>Spongiibacter</taxon>
    </lineage>
</organism>
<dbReference type="InterPro" id="IPR032710">
    <property type="entry name" value="NTF2-like_dom_sf"/>
</dbReference>
<evidence type="ECO:0000313" key="2">
    <source>
        <dbReference type="EMBL" id="NKI18692.1"/>
    </source>
</evidence>
<dbReference type="Pfam" id="PF13577">
    <property type="entry name" value="SnoaL_4"/>
    <property type="match status" value="1"/>
</dbReference>
<feature type="domain" description="SnoaL-like" evidence="1">
    <location>
        <begin position="2"/>
        <end position="127"/>
    </location>
</feature>
<dbReference type="RefSeq" id="WP_168451204.1">
    <property type="nucleotide sequence ID" value="NZ_JAAWWK010000005.1"/>
</dbReference>
<proteinExistence type="predicted"/>
<name>A0ABX1GHJ0_9GAMM</name>
<keyword evidence="3" id="KW-1185">Reference proteome</keyword>
<dbReference type="Proteomes" id="UP000765845">
    <property type="component" value="Unassembled WGS sequence"/>
</dbReference>
<sequence>MNDIDEIRNLIASYGQTVDSFPRDPRRYADHFVEEGAFTDCGVTLSPRSKIKQLMETARSAEVEAAPLSGTRHLQLNSVINVDGDSAHATSQLVVVELSEKGWKIRGIGQYTDDIVRDVDGCWRFKSKVVTWFKGLGPDPLNPELSSFYESVFLSIMNS</sequence>
<comment type="caution">
    <text evidence="2">The sequence shown here is derived from an EMBL/GenBank/DDBJ whole genome shotgun (WGS) entry which is preliminary data.</text>
</comment>
<evidence type="ECO:0000259" key="1">
    <source>
        <dbReference type="Pfam" id="PF13577"/>
    </source>
</evidence>
<reference evidence="2 3" key="1">
    <citation type="submission" date="2020-04" db="EMBL/GenBank/DDBJ databases">
        <authorList>
            <person name="Yoon J."/>
        </authorList>
    </citation>
    <scope>NUCLEOTIDE SEQUENCE [LARGE SCALE GENOMIC DNA]</scope>
    <source>
        <strain evidence="2 3">KMU-166</strain>
    </source>
</reference>
<dbReference type="Gene3D" id="3.10.450.50">
    <property type="match status" value="1"/>
</dbReference>